<dbReference type="Proteomes" id="UP000321393">
    <property type="component" value="Unassembled WGS sequence"/>
</dbReference>
<organism evidence="1 2">
    <name type="scientific">Cucumis melo var. makuwa</name>
    <name type="common">Oriental melon</name>
    <dbReference type="NCBI Taxonomy" id="1194695"/>
    <lineage>
        <taxon>Eukaryota</taxon>
        <taxon>Viridiplantae</taxon>
        <taxon>Streptophyta</taxon>
        <taxon>Embryophyta</taxon>
        <taxon>Tracheophyta</taxon>
        <taxon>Spermatophyta</taxon>
        <taxon>Magnoliopsida</taxon>
        <taxon>eudicotyledons</taxon>
        <taxon>Gunneridae</taxon>
        <taxon>Pentapetalae</taxon>
        <taxon>rosids</taxon>
        <taxon>fabids</taxon>
        <taxon>Cucurbitales</taxon>
        <taxon>Cucurbitaceae</taxon>
        <taxon>Benincaseae</taxon>
        <taxon>Cucumis</taxon>
    </lineage>
</organism>
<dbReference type="AlphaFoldDB" id="A0A5A7V687"/>
<dbReference type="EMBL" id="SSTE01004728">
    <property type="protein sequence ID" value="KAA0062006.1"/>
    <property type="molecule type" value="Genomic_DNA"/>
</dbReference>
<comment type="caution">
    <text evidence="1">The sequence shown here is derived from an EMBL/GenBank/DDBJ whole genome shotgun (WGS) entry which is preliminary data.</text>
</comment>
<evidence type="ECO:0000313" key="1">
    <source>
        <dbReference type="EMBL" id="KAA0062006.1"/>
    </source>
</evidence>
<reference evidence="1 2" key="1">
    <citation type="submission" date="2019-08" db="EMBL/GenBank/DDBJ databases">
        <title>Draft genome sequences of two oriental melons (Cucumis melo L. var makuwa).</title>
        <authorList>
            <person name="Kwon S.-Y."/>
        </authorList>
    </citation>
    <scope>NUCLEOTIDE SEQUENCE [LARGE SCALE GENOMIC DNA]</scope>
    <source>
        <strain evidence="2">cv. SW 3</strain>
        <tissue evidence="1">Leaf</tissue>
    </source>
</reference>
<gene>
    <name evidence="1" type="ORF">E6C27_scaffold89G003120</name>
</gene>
<accession>A0A5A7V687</accession>
<proteinExistence type="predicted"/>
<evidence type="ECO:0000313" key="2">
    <source>
        <dbReference type="Proteomes" id="UP000321393"/>
    </source>
</evidence>
<sequence>MIEHLRSSSPSAIQLLLEDDRTFTIKSITLVGTIRHLHSALPSAIQLLLGDDRTFFVRSTTLVRTIGHLRSTSPSAIQLLLELQSDICPNDRTSSFYFAVSDPTSTRGRLDICRQIHCSTRKDQVEVKLYRRHLIGEAEVELSQRDLLRAVPSSFWRGRGKVAPLSLSWKEGGGATPPSSSWRYESGVHHRQYLGDVEAKLHYHYHLRES</sequence>
<protein>
    <submittedName>
        <fullName evidence="1">Uncharacterized protein</fullName>
    </submittedName>
</protein>
<name>A0A5A7V687_CUCMM</name>